<organism evidence="1 2">
    <name type="scientific">Mycoplasma capricolum subsp. capripneumoniae 87001</name>
    <dbReference type="NCBI Taxonomy" id="1124992"/>
    <lineage>
        <taxon>Bacteria</taxon>
        <taxon>Bacillati</taxon>
        <taxon>Mycoplasmatota</taxon>
        <taxon>Mollicutes</taxon>
        <taxon>Mycoplasmataceae</taxon>
        <taxon>Mycoplasma</taxon>
    </lineage>
</organism>
<reference evidence="1 2" key="1">
    <citation type="submission" date="2013-12" db="EMBL/GenBank/DDBJ databases">
        <authorList>
            <person name="Wang R."/>
            <person name="Li Y."/>
            <person name="Zheng H."/>
            <person name="Xin J."/>
        </authorList>
    </citation>
    <scope>NUCLEOTIDE SEQUENCE [LARGE SCALE GENOMIC DNA]</scope>
    <source>
        <strain evidence="1 2">87001</strain>
    </source>
</reference>
<dbReference type="Proteomes" id="UP000031910">
    <property type="component" value="Chromosome"/>
</dbReference>
<dbReference type="KEGG" id="mcai:MCCG_0721"/>
<dbReference type="EMBL" id="CP006959">
    <property type="protein sequence ID" value="AJK51666.1"/>
    <property type="molecule type" value="Genomic_DNA"/>
</dbReference>
<dbReference type="AlphaFoldDB" id="A0A9N7BPZ8"/>
<gene>
    <name evidence="1" type="ORF">MCCG_0721</name>
</gene>
<name>A0A9N7BPZ8_MYCCC</name>
<keyword evidence="2" id="KW-1185">Reference proteome</keyword>
<evidence type="ECO:0000313" key="2">
    <source>
        <dbReference type="Proteomes" id="UP000031910"/>
    </source>
</evidence>
<sequence>MLSKEFKKVKNNKRLKIHSVYQKNHYWKHIIQEQKIKKIIFVKFKKQSCYNI</sequence>
<protein>
    <submittedName>
        <fullName evidence="1">Uncharacterized protein</fullName>
    </submittedName>
</protein>
<accession>A0A9N7BPZ8</accession>
<proteinExistence type="predicted"/>
<evidence type="ECO:0000313" key="1">
    <source>
        <dbReference type="EMBL" id="AJK51666.1"/>
    </source>
</evidence>